<evidence type="ECO:0000313" key="1">
    <source>
        <dbReference type="EMBL" id="KAJ8879105.1"/>
    </source>
</evidence>
<sequence length="208" mass="23725">MNELLNYFTVRGFNRSGDLITRPSKRDSHTWDGTTPYSTATTANQHRFCLNIRAGIVSDRLIGSYLMPQRLTGTVRGHANMEFTARWIGRGAPGAWPARSLDLNPLAFFCGSSSRLWCTTHLLLEEDLLARVMASCDKAQDTTGVFERTHMRNASRPRSVRTVRLEEVIRQHINDMPSTSTRSIARHMGVSHLTVWDGLWVNRRHPYR</sequence>
<protein>
    <submittedName>
        <fullName evidence="1">Uncharacterized protein</fullName>
    </submittedName>
</protein>
<accession>A0ABQ9H478</accession>
<dbReference type="PANTHER" id="PTHR47326">
    <property type="entry name" value="TRANSPOSABLE ELEMENT TC3 TRANSPOSASE-LIKE PROTEIN"/>
    <property type="match status" value="1"/>
</dbReference>
<dbReference type="PANTHER" id="PTHR47326:SF1">
    <property type="entry name" value="HTH PSQ-TYPE DOMAIN-CONTAINING PROTEIN"/>
    <property type="match status" value="1"/>
</dbReference>
<comment type="caution">
    <text evidence="1">The sequence shown here is derived from an EMBL/GenBank/DDBJ whole genome shotgun (WGS) entry which is preliminary data.</text>
</comment>
<proteinExistence type="predicted"/>
<dbReference type="Proteomes" id="UP001159363">
    <property type="component" value="Chromosome 6"/>
</dbReference>
<dbReference type="EMBL" id="JARBHB010000007">
    <property type="protein sequence ID" value="KAJ8879105.1"/>
    <property type="molecule type" value="Genomic_DNA"/>
</dbReference>
<organism evidence="1 2">
    <name type="scientific">Dryococelus australis</name>
    <dbReference type="NCBI Taxonomy" id="614101"/>
    <lineage>
        <taxon>Eukaryota</taxon>
        <taxon>Metazoa</taxon>
        <taxon>Ecdysozoa</taxon>
        <taxon>Arthropoda</taxon>
        <taxon>Hexapoda</taxon>
        <taxon>Insecta</taxon>
        <taxon>Pterygota</taxon>
        <taxon>Neoptera</taxon>
        <taxon>Polyneoptera</taxon>
        <taxon>Phasmatodea</taxon>
        <taxon>Verophasmatodea</taxon>
        <taxon>Anareolatae</taxon>
        <taxon>Phasmatidae</taxon>
        <taxon>Eurycanthinae</taxon>
        <taxon>Dryococelus</taxon>
    </lineage>
</organism>
<evidence type="ECO:0000313" key="2">
    <source>
        <dbReference type="Proteomes" id="UP001159363"/>
    </source>
</evidence>
<gene>
    <name evidence="1" type="ORF">PR048_019711</name>
</gene>
<keyword evidence="2" id="KW-1185">Reference proteome</keyword>
<name>A0ABQ9H478_9NEOP</name>
<reference evidence="1 2" key="1">
    <citation type="submission" date="2023-02" db="EMBL/GenBank/DDBJ databases">
        <title>LHISI_Scaffold_Assembly.</title>
        <authorList>
            <person name="Stuart O.P."/>
            <person name="Cleave R."/>
            <person name="Magrath M.J.L."/>
            <person name="Mikheyev A.S."/>
        </authorList>
    </citation>
    <scope>NUCLEOTIDE SEQUENCE [LARGE SCALE GENOMIC DNA]</scope>
    <source>
        <strain evidence="1">Daus_M_001</strain>
        <tissue evidence="1">Leg muscle</tissue>
    </source>
</reference>